<feature type="transmembrane region" description="Helical" evidence="8">
    <location>
        <begin position="221"/>
        <end position="240"/>
    </location>
</feature>
<dbReference type="SUPFAM" id="SSF49478">
    <property type="entry name" value="Cna protein B-type domain"/>
    <property type="match status" value="1"/>
</dbReference>
<feature type="compositionally biased region" description="Polar residues" evidence="7">
    <location>
        <begin position="959"/>
        <end position="969"/>
    </location>
</feature>
<evidence type="ECO:0000256" key="4">
    <source>
        <dbReference type="ARBA" id="ARBA00022692"/>
    </source>
</evidence>
<feature type="compositionally biased region" description="Pro residues" evidence="7">
    <location>
        <begin position="635"/>
        <end position="647"/>
    </location>
</feature>
<feature type="transmembrane region" description="Helical" evidence="8">
    <location>
        <begin position="327"/>
        <end position="344"/>
    </location>
</feature>
<feature type="transmembrane region" description="Helical" evidence="8">
    <location>
        <begin position="252"/>
        <end position="270"/>
    </location>
</feature>
<dbReference type="CDD" id="cd17502">
    <property type="entry name" value="MFS_Azr1_MDR_like"/>
    <property type="match status" value="1"/>
</dbReference>
<feature type="domain" description="Major facilitator superfamily (MFS) profile" evidence="9">
    <location>
        <begin position="31"/>
        <end position="547"/>
    </location>
</feature>
<keyword evidence="2" id="KW-0813">Transport</keyword>
<keyword evidence="5 8" id="KW-1133">Transmembrane helix</keyword>
<dbReference type="Pfam" id="PF07690">
    <property type="entry name" value="MFS_1"/>
    <property type="match status" value="1"/>
</dbReference>
<feature type="transmembrane region" description="Helical" evidence="8">
    <location>
        <begin position="28"/>
        <end position="53"/>
    </location>
</feature>
<proteinExistence type="predicted"/>
<dbReference type="InterPro" id="IPR011701">
    <property type="entry name" value="MFS"/>
</dbReference>
<dbReference type="InterPro" id="IPR008969">
    <property type="entry name" value="CarboxyPept-like_regulatory"/>
</dbReference>
<keyword evidence="6 8" id="KW-0472">Membrane</keyword>
<feature type="transmembrane region" description="Helical" evidence="8">
    <location>
        <begin position="96"/>
        <end position="119"/>
    </location>
</feature>
<dbReference type="InterPro" id="IPR020846">
    <property type="entry name" value="MFS_dom"/>
</dbReference>
<reference evidence="11" key="1">
    <citation type="journal article" date="2019" name="Int. J. Syst. Evol. Microbiol.">
        <title>The Global Catalogue of Microorganisms (GCM) 10K type strain sequencing project: providing services to taxonomists for standard genome sequencing and annotation.</title>
        <authorList>
            <consortium name="The Broad Institute Genomics Platform"/>
            <consortium name="The Broad Institute Genome Sequencing Center for Infectious Disease"/>
            <person name="Wu L."/>
            <person name="Ma J."/>
        </authorList>
    </citation>
    <scope>NUCLEOTIDE SEQUENCE [LARGE SCALE GENOMIC DNA]</scope>
    <source>
        <strain evidence="11">JCM 18055</strain>
    </source>
</reference>
<dbReference type="InterPro" id="IPR004638">
    <property type="entry name" value="EmrB-like"/>
</dbReference>
<organism evidence="10 11">
    <name type="scientific">Pseudonocardia yuanmonensis</name>
    <dbReference type="NCBI Taxonomy" id="1095914"/>
    <lineage>
        <taxon>Bacteria</taxon>
        <taxon>Bacillati</taxon>
        <taxon>Actinomycetota</taxon>
        <taxon>Actinomycetes</taxon>
        <taxon>Pseudonocardiales</taxon>
        <taxon>Pseudonocardiaceae</taxon>
        <taxon>Pseudonocardia</taxon>
    </lineage>
</organism>
<feature type="transmembrane region" description="Helical" evidence="8">
    <location>
        <begin position="290"/>
        <end position="315"/>
    </location>
</feature>
<feature type="transmembrane region" description="Helical" evidence="8">
    <location>
        <begin position="188"/>
        <end position="209"/>
    </location>
</feature>
<feature type="transmembrane region" description="Helical" evidence="8">
    <location>
        <begin position="428"/>
        <end position="446"/>
    </location>
</feature>
<gene>
    <name evidence="10" type="ORF">GCM10023215_25610</name>
</gene>
<evidence type="ECO:0000313" key="11">
    <source>
        <dbReference type="Proteomes" id="UP001500325"/>
    </source>
</evidence>
<dbReference type="Gene3D" id="2.60.40.1120">
    <property type="entry name" value="Carboxypeptidase-like, regulatory domain"/>
    <property type="match status" value="3"/>
</dbReference>
<evidence type="ECO:0000256" key="5">
    <source>
        <dbReference type="ARBA" id="ARBA00022989"/>
    </source>
</evidence>
<dbReference type="Proteomes" id="UP001500325">
    <property type="component" value="Unassembled WGS sequence"/>
</dbReference>
<dbReference type="SUPFAM" id="SSF49464">
    <property type="entry name" value="Carboxypeptidase regulatory domain-like"/>
    <property type="match status" value="2"/>
</dbReference>
<evidence type="ECO:0000256" key="7">
    <source>
        <dbReference type="SAM" id="MobiDB-lite"/>
    </source>
</evidence>
<evidence type="ECO:0000256" key="2">
    <source>
        <dbReference type="ARBA" id="ARBA00022448"/>
    </source>
</evidence>
<keyword evidence="4 8" id="KW-0812">Transmembrane</keyword>
<dbReference type="RefSeq" id="WP_345380652.1">
    <property type="nucleotide sequence ID" value="NZ_BAABIC010000007.1"/>
</dbReference>
<feature type="transmembrane region" description="Helical" evidence="8">
    <location>
        <begin position="388"/>
        <end position="407"/>
    </location>
</feature>
<dbReference type="NCBIfam" id="TIGR00711">
    <property type="entry name" value="efflux_EmrB"/>
    <property type="match status" value="1"/>
</dbReference>
<feature type="transmembrane region" description="Helical" evidence="8">
    <location>
        <begin position="157"/>
        <end position="176"/>
    </location>
</feature>
<dbReference type="Gene3D" id="1.20.1250.20">
    <property type="entry name" value="MFS general substrate transporter like domains"/>
    <property type="match status" value="1"/>
</dbReference>
<dbReference type="Pfam" id="PF13620">
    <property type="entry name" value="CarboxypepD_reg"/>
    <property type="match status" value="3"/>
</dbReference>
<feature type="transmembrane region" description="Helical" evidence="8">
    <location>
        <begin position="356"/>
        <end position="376"/>
    </location>
</feature>
<evidence type="ECO:0000259" key="9">
    <source>
        <dbReference type="PROSITE" id="PS50850"/>
    </source>
</evidence>
<dbReference type="PANTHER" id="PTHR23501">
    <property type="entry name" value="MAJOR FACILITATOR SUPERFAMILY"/>
    <property type="match status" value="1"/>
</dbReference>
<evidence type="ECO:0000256" key="3">
    <source>
        <dbReference type="ARBA" id="ARBA00022475"/>
    </source>
</evidence>
<dbReference type="InterPro" id="IPR036259">
    <property type="entry name" value="MFS_trans_sf"/>
</dbReference>
<dbReference type="EMBL" id="BAABIC010000007">
    <property type="protein sequence ID" value="GAA4688502.1"/>
    <property type="molecule type" value="Genomic_DNA"/>
</dbReference>
<dbReference type="SUPFAM" id="SSF103473">
    <property type="entry name" value="MFS general substrate transporter"/>
    <property type="match status" value="1"/>
</dbReference>
<name>A0ABP8WHW1_9PSEU</name>
<dbReference type="PROSITE" id="PS50850">
    <property type="entry name" value="MFS"/>
    <property type="match status" value="1"/>
</dbReference>
<evidence type="ECO:0000256" key="1">
    <source>
        <dbReference type="ARBA" id="ARBA00004651"/>
    </source>
</evidence>
<keyword evidence="11" id="KW-1185">Reference proteome</keyword>
<feature type="region of interest" description="Disordered" evidence="7">
    <location>
        <begin position="587"/>
        <end position="663"/>
    </location>
</feature>
<feature type="region of interest" description="Disordered" evidence="7">
    <location>
        <begin position="1"/>
        <end position="22"/>
    </location>
</feature>
<comment type="caution">
    <text evidence="10">The sequence shown here is derived from an EMBL/GenBank/DDBJ whole genome shotgun (WGS) entry which is preliminary data.</text>
</comment>
<feature type="transmembrane region" description="Helical" evidence="8">
    <location>
        <begin position="125"/>
        <end position="145"/>
    </location>
</feature>
<comment type="subcellular location">
    <subcellularLocation>
        <location evidence="1">Cell membrane</location>
        <topology evidence="1">Multi-pass membrane protein</topology>
    </subcellularLocation>
</comment>
<protein>
    <submittedName>
        <fullName evidence="10">MFS transporter</fullName>
    </submittedName>
</protein>
<feature type="transmembrane region" description="Helical" evidence="8">
    <location>
        <begin position="523"/>
        <end position="542"/>
    </location>
</feature>
<dbReference type="PANTHER" id="PTHR23501:SF197">
    <property type="entry name" value="COMD"/>
    <property type="match status" value="1"/>
</dbReference>
<evidence type="ECO:0000256" key="8">
    <source>
        <dbReference type="SAM" id="Phobius"/>
    </source>
</evidence>
<evidence type="ECO:0000313" key="10">
    <source>
        <dbReference type="EMBL" id="GAA4688502.1"/>
    </source>
</evidence>
<keyword evidence="3" id="KW-1003">Cell membrane</keyword>
<feature type="region of interest" description="Disordered" evidence="7">
    <location>
        <begin position="913"/>
        <end position="969"/>
    </location>
</feature>
<feature type="compositionally biased region" description="Low complexity" evidence="7">
    <location>
        <begin position="1"/>
        <end position="11"/>
    </location>
</feature>
<sequence length="969" mass="98966">MTSPPAAAAPARPAPPTDRGGELSHKQIVTILIGLMLGMFLAALDQTVVSTAIRTIADDLGGLSQQAWATTAFLITGTISTPLYGKLSDIFGRKPLFLTAISIFIVGSVLCTFATSMYMLAGFRAVQGLGAGGLFALALTILGDIVPPRERARYQGYMLAVFGTSSVLGPVIGGVFSGQATLAGIDGWRWIFLVNVPIGAVALVVVAKVLNVPHTPRPHRIDWPGALTLAVGLVPLLIVAEQGREWGWGSNQAIVCYVVGAIGLVAFLFCERGYGDDALLPLRLFRTGVFSLTSLAGVVIGMGMFGGIALFPQFLQIVHGVTPTESGFLMLPLVGGIMTASVVSGQVTSRTGHYKIFPVIGTALMAAALLILHFRLSVDIPLWEFDLYMAMFGLGLGCCMQTLVLAVQNAVPARDMGVATASSTFFRQMGGTLGTAIFLSIMFSTVGDKITAAFRGDAGQVFRSALADPAVVADPANQQIVQGAQSGDLSAASGVLNDSAFLQQIDARLARPFLVGFTDAMTLTYLVAACVIALAFVIVLFIKELPLRTMSGAQARLAEEAGTPPAPAAVTAAVEPIEEFQALHDGHAADGHLGNGHPAPRPGTVGAAVAARGAGPAAGDGPVDGGRHHLVGRPEPLPTEPITPAGPSPQDAAGPAGYGPGPEVNGIVHRADGAGLADAVVTVTDPAGRQEGRALTGPDGGYRIPLTHGGTYLVVATSGAFQPHAAMVAVADRPVRHDVPLAGTCAVRGAVRDAEGTPVDDATITLIDARGDVAATGRPDAGGRYRLEGVPEGRYTLTVTGASFAPVAAAVELRTGTVTDHDVELPRRARLVGTVVAAGDGRGVAEALATLIDGRGAVVASTVTGPDGSFVFENLPGGTYTLTASGYAPVATVVQVGSDGVTTADVEFPAPVQNGAAAHGGQNGGVRNGADHGAALFGTDRNGADRHGAGQNGTVGTGAAQNGTTEGNR</sequence>
<feature type="compositionally biased region" description="Low complexity" evidence="7">
    <location>
        <begin position="602"/>
        <end position="615"/>
    </location>
</feature>
<evidence type="ECO:0000256" key="6">
    <source>
        <dbReference type="ARBA" id="ARBA00023136"/>
    </source>
</evidence>
<accession>A0ABP8WHW1</accession>